<keyword evidence="2" id="KW-1185">Reference proteome</keyword>
<sequence>MNWYRRLDSANRWRVVGWSDDREVGPLGITQGAGVTIETRDLSGEIQTGGGGYCGRSGRGGIRKWSGTERNGTERKGVRGGRMLKQGNGRLQGEGTENSKLIKNSNGWNQTTLRFPLTSPPNPKPSSQAMLPPIPLNFPRGNIKIFFRFPVATQLECCWGSRQNDERSSVRNGQEEHLPVAHLKDFRCLQSPAHPFDMPHNIQKRKSKKLCPRYSYKCNDHLLTSMIAMDPLSVPLMSSKLKRIFSPTGVLITTHGIGQHAEEIDKSDLSNPKESVENKNRILTYFERHCIDIFDRALHINFPANFGPPVHAKHWRDRNVCGSTEFIFKYESYSIRGHEDG</sequence>
<name>A0ACB6QM02_9PLEO</name>
<evidence type="ECO:0000313" key="2">
    <source>
        <dbReference type="Proteomes" id="UP000799755"/>
    </source>
</evidence>
<proteinExistence type="predicted"/>
<gene>
    <name evidence="1" type="ORF">BDR25DRAFT_395095</name>
</gene>
<comment type="caution">
    <text evidence="1">The sequence shown here is derived from an EMBL/GenBank/DDBJ whole genome shotgun (WGS) entry which is preliminary data.</text>
</comment>
<dbReference type="Proteomes" id="UP000799755">
    <property type="component" value="Unassembled WGS sequence"/>
</dbReference>
<reference evidence="1" key="1">
    <citation type="journal article" date="2020" name="Stud. Mycol.">
        <title>101 Dothideomycetes genomes: a test case for predicting lifestyles and emergence of pathogens.</title>
        <authorList>
            <person name="Haridas S."/>
            <person name="Albert R."/>
            <person name="Binder M."/>
            <person name="Bloem J."/>
            <person name="Labutti K."/>
            <person name="Salamov A."/>
            <person name="Andreopoulos B."/>
            <person name="Baker S."/>
            <person name="Barry K."/>
            <person name="Bills G."/>
            <person name="Bluhm B."/>
            <person name="Cannon C."/>
            <person name="Castanera R."/>
            <person name="Culley D."/>
            <person name="Daum C."/>
            <person name="Ezra D."/>
            <person name="Gonzalez J."/>
            <person name="Henrissat B."/>
            <person name="Kuo A."/>
            <person name="Liang C."/>
            <person name="Lipzen A."/>
            <person name="Lutzoni F."/>
            <person name="Magnuson J."/>
            <person name="Mondo S."/>
            <person name="Nolan M."/>
            <person name="Ohm R."/>
            <person name="Pangilinan J."/>
            <person name="Park H.-J."/>
            <person name="Ramirez L."/>
            <person name="Alfaro M."/>
            <person name="Sun H."/>
            <person name="Tritt A."/>
            <person name="Yoshinaga Y."/>
            <person name="Zwiers L.-H."/>
            <person name="Turgeon B."/>
            <person name="Goodwin S."/>
            <person name="Spatafora J."/>
            <person name="Crous P."/>
            <person name="Grigoriev I."/>
        </authorList>
    </citation>
    <scope>NUCLEOTIDE SEQUENCE</scope>
    <source>
        <strain evidence="1">ATCC 200398</strain>
    </source>
</reference>
<organism evidence="1 2">
    <name type="scientific">Lindgomyces ingoldianus</name>
    <dbReference type="NCBI Taxonomy" id="673940"/>
    <lineage>
        <taxon>Eukaryota</taxon>
        <taxon>Fungi</taxon>
        <taxon>Dikarya</taxon>
        <taxon>Ascomycota</taxon>
        <taxon>Pezizomycotina</taxon>
        <taxon>Dothideomycetes</taxon>
        <taxon>Pleosporomycetidae</taxon>
        <taxon>Pleosporales</taxon>
        <taxon>Lindgomycetaceae</taxon>
        <taxon>Lindgomyces</taxon>
    </lineage>
</organism>
<dbReference type="EMBL" id="MU003518">
    <property type="protein sequence ID" value="KAF2467941.1"/>
    <property type="molecule type" value="Genomic_DNA"/>
</dbReference>
<protein>
    <submittedName>
        <fullName evidence="1">Uncharacterized protein</fullName>
    </submittedName>
</protein>
<accession>A0ACB6QM02</accession>
<evidence type="ECO:0000313" key="1">
    <source>
        <dbReference type="EMBL" id="KAF2467941.1"/>
    </source>
</evidence>